<gene>
    <name evidence="3" type="ORF">EVOR1521_LOCUS4397</name>
</gene>
<dbReference type="Pfam" id="PF02469">
    <property type="entry name" value="Fasciclin"/>
    <property type="match status" value="1"/>
</dbReference>
<dbReference type="PANTHER" id="PTHR10900:SF77">
    <property type="entry name" value="FI19380P1"/>
    <property type="match status" value="1"/>
</dbReference>
<sequence>MAMTMDPLRFSPGQTPSHRLRQTGASVLGGEGSRPESGACRRSSGRVDASPAYAPYAPQMPGDLPPGMTSVRSGSSNAEAAWETSRPVSCGSQASGISLQPDVDERPPSASKSGLLYTDTAPSLENFSGPAQNVPVLRKVQQRRYRGPPEQIPKAVWSDSVAHLAPEEEWPLHAVPLFIFGGVDRPRPAYREELKFTLRNDKYVSFALRLRCGTGDHYMGGTIGLLHNPERTEALAGDEGQLATILDLVVQPDNSVIVTAIGDLDFTVARTWMPRGLRGLQLAFVDVHRSKVPALQPLLRTCDEEPGFALFGQLVARAHGFEQVAEALNGADGPFTVFVPRDDQLFAALGGGSVEEMLQTPYLQAILACHIVRGKVPFEALYSGRTLKAIDGSVLMVTFTQWPRGGPCVNDVPGEHMDIFASNGVIHSIKGVLMPAPRSNQRR</sequence>
<dbReference type="Gene3D" id="2.30.180.10">
    <property type="entry name" value="FAS1 domain"/>
    <property type="match status" value="1"/>
</dbReference>
<feature type="domain" description="FAS1" evidence="2">
    <location>
        <begin position="295"/>
        <end position="433"/>
    </location>
</feature>
<accession>A0AA36MNZ8</accession>
<proteinExistence type="predicted"/>
<dbReference type="SMART" id="SM00554">
    <property type="entry name" value="FAS1"/>
    <property type="match status" value="1"/>
</dbReference>
<dbReference type="PROSITE" id="PS50213">
    <property type="entry name" value="FAS1"/>
    <property type="match status" value="1"/>
</dbReference>
<keyword evidence="4" id="KW-1185">Reference proteome</keyword>
<protein>
    <recommendedName>
        <fullName evidence="2">FAS1 domain-containing protein</fullName>
    </recommendedName>
</protein>
<evidence type="ECO:0000259" key="2">
    <source>
        <dbReference type="PROSITE" id="PS50213"/>
    </source>
</evidence>
<organism evidence="3 4">
    <name type="scientific">Effrenium voratum</name>
    <dbReference type="NCBI Taxonomy" id="2562239"/>
    <lineage>
        <taxon>Eukaryota</taxon>
        <taxon>Sar</taxon>
        <taxon>Alveolata</taxon>
        <taxon>Dinophyceae</taxon>
        <taxon>Suessiales</taxon>
        <taxon>Symbiodiniaceae</taxon>
        <taxon>Effrenium</taxon>
    </lineage>
</organism>
<evidence type="ECO:0000313" key="3">
    <source>
        <dbReference type="EMBL" id="CAJ1375015.1"/>
    </source>
</evidence>
<name>A0AA36MNZ8_9DINO</name>
<dbReference type="SUPFAM" id="SSF82153">
    <property type="entry name" value="FAS1 domain"/>
    <property type="match status" value="1"/>
</dbReference>
<dbReference type="Proteomes" id="UP001178507">
    <property type="component" value="Unassembled WGS sequence"/>
</dbReference>
<feature type="compositionally biased region" description="Polar residues" evidence="1">
    <location>
        <begin position="86"/>
        <end position="98"/>
    </location>
</feature>
<dbReference type="InterPro" id="IPR050904">
    <property type="entry name" value="Adhesion/Biosynth-related"/>
</dbReference>
<dbReference type="InterPro" id="IPR000782">
    <property type="entry name" value="FAS1_domain"/>
</dbReference>
<feature type="region of interest" description="Disordered" evidence="1">
    <location>
        <begin position="1"/>
        <end position="116"/>
    </location>
</feature>
<evidence type="ECO:0000313" key="4">
    <source>
        <dbReference type="Proteomes" id="UP001178507"/>
    </source>
</evidence>
<reference evidence="3" key="1">
    <citation type="submission" date="2023-08" db="EMBL/GenBank/DDBJ databases">
        <authorList>
            <person name="Chen Y."/>
            <person name="Shah S."/>
            <person name="Dougan E. K."/>
            <person name="Thang M."/>
            <person name="Chan C."/>
        </authorList>
    </citation>
    <scope>NUCLEOTIDE SEQUENCE</scope>
</reference>
<evidence type="ECO:0000256" key="1">
    <source>
        <dbReference type="SAM" id="MobiDB-lite"/>
    </source>
</evidence>
<dbReference type="InterPro" id="IPR036378">
    <property type="entry name" value="FAS1_dom_sf"/>
</dbReference>
<dbReference type="EMBL" id="CAUJNA010000292">
    <property type="protein sequence ID" value="CAJ1375015.1"/>
    <property type="molecule type" value="Genomic_DNA"/>
</dbReference>
<dbReference type="PANTHER" id="PTHR10900">
    <property type="entry name" value="PERIOSTIN-RELATED"/>
    <property type="match status" value="1"/>
</dbReference>
<comment type="caution">
    <text evidence="3">The sequence shown here is derived from an EMBL/GenBank/DDBJ whole genome shotgun (WGS) entry which is preliminary data.</text>
</comment>
<dbReference type="AlphaFoldDB" id="A0AA36MNZ8"/>